<name>L2GWW8_VAVCU</name>
<dbReference type="OMA" id="ASGHEEY"/>
<dbReference type="EMBL" id="GL877412">
    <property type="protein sequence ID" value="ELA47783.1"/>
    <property type="molecule type" value="Genomic_DNA"/>
</dbReference>
<accession>L2GWW8</accession>
<dbReference type="Proteomes" id="UP000011081">
    <property type="component" value="Unassembled WGS sequence"/>
</dbReference>
<evidence type="ECO:0000313" key="4">
    <source>
        <dbReference type="Proteomes" id="UP000011081"/>
    </source>
</evidence>
<dbReference type="AlphaFoldDB" id="L2GWW8"/>
<gene>
    <name evidence="3" type="ORF">VCUG_00744</name>
</gene>
<protein>
    <submittedName>
        <fullName evidence="3">Uncharacterized protein</fullName>
    </submittedName>
</protein>
<dbReference type="InParanoid" id="L2GWW8"/>
<feature type="region of interest" description="Disordered" evidence="1">
    <location>
        <begin position="42"/>
        <end position="64"/>
    </location>
</feature>
<dbReference type="VEuPathDB" id="MicrosporidiaDB:VCUG_00744"/>
<dbReference type="HOGENOM" id="CLU_498006_0_0_1"/>
<dbReference type="GeneID" id="19878629"/>
<dbReference type="RefSeq" id="XP_008073767.1">
    <property type="nucleotide sequence ID" value="XM_008075576.1"/>
</dbReference>
<evidence type="ECO:0000256" key="2">
    <source>
        <dbReference type="SAM" id="SignalP"/>
    </source>
</evidence>
<feature type="chain" id="PRO_5003960308" evidence="2">
    <location>
        <begin position="19"/>
        <end position="547"/>
    </location>
</feature>
<feature type="signal peptide" evidence="2">
    <location>
        <begin position="1"/>
        <end position="18"/>
    </location>
</feature>
<keyword evidence="2" id="KW-0732">Signal</keyword>
<organism evidence="3 4">
    <name type="scientific">Vavraia culicis (isolate floridensis)</name>
    <name type="common">Microsporidian parasite</name>
    <dbReference type="NCBI Taxonomy" id="948595"/>
    <lineage>
        <taxon>Eukaryota</taxon>
        <taxon>Fungi</taxon>
        <taxon>Fungi incertae sedis</taxon>
        <taxon>Microsporidia</taxon>
        <taxon>Pleistophoridae</taxon>
        <taxon>Vavraia</taxon>
    </lineage>
</organism>
<keyword evidence="4" id="KW-1185">Reference proteome</keyword>
<evidence type="ECO:0000256" key="1">
    <source>
        <dbReference type="SAM" id="MobiDB-lite"/>
    </source>
</evidence>
<reference evidence="4" key="1">
    <citation type="submission" date="2011-03" db="EMBL/GenBank/DDBJ databases">
        <title>The genome sequence of Vavraia culicis strain floridensis.</title>
        <authorList>
            <consortium name="The Broad Institute Genome Sequencing Platform"/>
            <person name="Cuomo C."/>
            <person name="Becnel J."/>
            <person name="Sanscrainte N."/>
            <person name="Young S.K."/>
            <person name="Zeng Q."/>
            <person name="Gargeya S."/>
            <person name="Fitzgerald M."/>
            <person name="Haas B."/>
            <person name="Abouelleil A."/>
            <person name="Alvarado L."/>
            <person name="Arachchi H.M."/>
            <person name="Berlin A."/>
            <person name="Chapman S.B."/>
            <person name="Gearin G."/>
            <person name="Goldberg J."/>
            <person name="Griggs A."/>
            <person name="Gujja S."/>
            <person name="Hansen M."/>
            <person name="Heiman D."/>
            <person name="Howarth C."/>
            <person name="Larimer J."/>
            <person name="Lui A."/>
            <person name="MacDonald P.J.P."/>
            <person name="McCowen C."/>
            <person name="Montmayeur A."/>
            <person name="Murphy C."/>
            <person name="Neiman D."/>
            <person name="Pearson M."/>
            <person name="Priest M."/>
            <person name="Roberts A."/>
            <person name="Saif S."/>
            <person name="Shea T."/>
            <person name="Sisk P."/>
            <person name="Stolte C."/>
            <person name="Sykes S."/>
            <person name="Wortman J."/>
            <person name="Nusbaum C."/>
            <person name="Birren B."/>
        </authorList>
    </citation>
    <scope>NUCLEOTIDE SEQUENCE [LARGE SCALE GENOMIC DNA]</scope>
    <source>
        <strain evidence="4">floridensis</strain>
    </source>
</reference>
<sequence length="547" mass="63609">MMLAFLLCISAAYGPISKKQSMKYRDVKVSYSSTDIAKEACQHRHRTHNARKNERPLSLPNDSSPELLSTTVLPSYDRCETILERKSLNKATLVKNPVAILPKMLNHSVSARPLPNGDKRLKSLQAFKQLFKGRQAKSHDDLFEDCTSEFIIEQFIVQPVESECKARPHSMDERSLRRKLYFPQHAASGHEEYVLGRKNVYEHSFCSSPESDDEFQIEDTIDVGKYLNNDVPQKSCYSKHFSTTHVAQQQKTNEDLGKTDQEIIQSYVANMLKNSTKRSDRNILVIQPKLCEKQDLTNLKIIQVKIQQLIELLKSCKPYFSIFDNQHYPLYFLMGREHRFNKYKFLGSLEKIRKLVSVSENKAVTSKNSFQHHLINELVGAIEEVSAHLDLLVEKNHELDGLYSDSFRIYESIEITLAQITEELRLNIYKDSVSKVKFDQCDMLEKIIREIYNDYQTWYESEPRKGILTMHILQMNIYFSKLYQIASTNRLQYAKICTLNILSRRIPEFSESFRNLMDLYSSIYSHNDALNGLFSKIMDEIVFRSVI</sequence>
<proteinExistence type="predicted"/>
<evidence type="ECO:0000313" key="3">
    <source>
        <dbReference type="EMBL" id="ELA47783.1"/>
    </source>
</evidence>